<sequence>MVCHEKNLRLSPLNTGLLPGAKAPPPATPAQKHKPIIDQNMLADRKGQPSWPQGGGTRGPVRPKPTTNVSSLSGRGLTEQDTKPVRQGSSGNPIIFGEGDATVGDRKIAFGPLAERETKKRDGAAVVGDEKSEEQKHLVDSLGLGKTASALSIKPLQQGLATKVVPAVMESPRS</sequence>
<organism evidence="2 3">
    <name type="scientific">Friedmanniomyces simplex</name>
    <dbReference type="NCBI Taxonomy" id="329884"/>
    <lineage>
        <taxon>Eukaryota</taxon>
        <taxon>Fungi</taxon>
        <taxon>Dikarya</taxon>
        <taxon>Ascomycota</taxon>
        <taxon>Pezizomycotina</taxon>
        <taxon>Dothideomycetes</taxon>
        <taxon>Dothideomycetidae</taxon>
        <taxon>Mycosphaerellales</taxon>
        <taxon>Teratosphaeriaceae</taxon>
        <taxon>Friedmanniomyces</taxon>
    </lineage>
</organism>
<evidence type="ECO:0000313" key="2">
    <source>
        <dbReference type="EMBL" id="TKA68431.1"/>
    </source>
</evidence>
<evidence type="ECO:0000313" key="3">
    <source>
        <dbReference type="Proteomes" id="UP000309340"/>
    </source>
</evidence>
<dbReference type="EMBL" id="NAJQ01000508">
    <property type="protein sequence ID" value="TKA68431.1"/>
    <property type="molecule type" value="Genomic_DNA"/>
</dbReference>
<feature type="region of interest" description="Disordered" evidence="1">
    <location>
        <begin position="114"/>
        <end position="134"/>
    </location>
</feature>
<reference evidence="2 3" key="1">
    <citation type="submission" date="2017-03" db="EMBL/GenBank/DDBJ databases">
        <title>Genomes of endolithic fungi from Antarctica.</title>
        <authorList>
            <person name="Coleine C."/>
            <person name="Masonjones S."/>
            <person name="Stajich J.E."/>
        </authorList>
    </citation>
    <scope>NUCLEOTIDE SEQUENCE [LARGE SCALE GENOMIC DNA]</scope>
    <source>
        <strain evidence="2 3">CCFEE 5184</strain>
    </source>
</reference>
<dbReference type="Proteomes" id="UP000309340">
    <property type="component" value="Unassembled WGS sequence"/>
</dbReference>
<name>A0A4U0WYF7_9PEZI</name>
<proteinExistence type="predicted"/>
<dbReference type="AlphaFoldDB" id="A0A4U0WYF7"/>
<accession>A0A4U0WYF7</accession>
<protein>
    <submittedName>
        <fullName evidence="2">Uncharacterized protein</fullName>
    </submittedName>
</protein>
<keyword evidence="3" id="KW-1185">Reference proteome</keyword>
<comment type="caution">
    <text evidence="2">The sequence shown here is derived from an EMBL/GenBank/DDBJ whole genome shotgun (WGS) entry which is preliminary data.</text>
</comment>
<feature type="region of interest" description="Disordered" evidence="1">
    <location>
        <begin position="1"/>
        <end position="100"/>
    </location>
</feature>
<evidence type="ECO:0000256" key="1">
    <source>
        <dbReference type="SAM" id="MobiDB-lite"/>
    </source>
</evidence>
<gene>
    <name evidence="2" type="ORF">B0A55_08995</name>
</gene>